<protein>
    <submittedName>
        <fullName evidence="2">VOC family protein</fullName>
    </submittedName>
</protein>
<name>A0ABV6R2Z0_9CAUL</name>
<feature type="domain" description="VOC" evidence="1">
    <location>
        <begin position="6"/>
        <end position="110"/>
    </location>
</feature>
<evidence type="ECO:0000313" key="2">
    <source>
        <dbReference type="EMBL" id="MFC0633018.1"/>
    </source>
</evidence>
<evidence type="ECO:0000259" key="1">
    <source>
        <dbReference type="PROSITE" id="PS51819"/>
    </source>
</evidence>
<dbReference type="Proteomes" id="UP001589906">
    <property type="component" value="Unassembled WGS sequence"/>
</dbReference>
<proteinExistence type="predicted"/>
<dbReference type="Pfam" id="PF00903">
    <property type="entry name" value="Glyoxalase"/>
    <property type="match status" value="1"/>
</dbReference>
<dbReference type="InterPro" id="IPR004360">
    <property type="entry name" value="Glyas_Fos-R_dOase_dom"/>
</dbReference>
<dbReference type="EMBL" id="JBHLSW010000003">
    <property type="protein sequence ID" value="MFC0633018.1"/>
    <property type="molecule type" value="Genomic_DNA"/>
</dbReference>
<dbReference type="CDD" id="cd07247">
    <property type="entry name" value="SgaA_N_like"/>
    <property type="match status" value="1"/>
</dbReference>
<evidence type="ECO:0000313" key="3">
    <source>
        <dbReference type="Proteomes" id="UP001589906"/>
    </source>
</evidence>
<dbReference type="PANTHER" id="PTHR33993">
    <property type="entry name" value="GLYOXALASE-RELATED"/>
    <property type="match status" value="1"/>
</dbReference>
<dbReference type="Gene3D" id="3.10.180.10">
    <property type="entry name" value="2,3-Dihydroxybiphenyl 1,2-Dioxygenase, domain 1"/>
    <property type="match status" value="1"/>
</dbReference>
<dbReference type="InterPro" id="IPR029068">
    <property type="entry name" value="Glyas_Bleomycin-R_OHBP_Dase"/>
</dbReference>
<dbReference type="PROSITE" id="PS51819">
    <property type="entry name" value="VOC"/>
    <property type="match status" value="1"/>
</dbReference>
<sequence>MRRDGKLDYLEFRAPNLAEVRAFYAKAFDWRFQDYGPTYMAFDEGLEGGFDGDAGEGPPTPVLYASDLEAMQARVEAAGGVIVKPIFDFPGGRRFHFRDPAGCELAVWSDA</sequence>
<reference evidence="2 3" key="1">
    <citation type="submission" date="2024-09" db="EMBL/GenBank/DDBJ databases">
        <authorList>
            <person name="Sun Q."/>
            <person name="Mori K."/>
        </authorList>
    </citation>
    <scope>NUCLEOTIDE SEQUENCE [LARGE SCALE GENOMIC DNA]</scope>
    <source>
        <strain evidence="2 3">NCAIM B.02621</strain>
    </source>
</reference>
<dbReference type="PANTHER" id="PTHR33993:SF1">
    <property type="entry name" value="GLYOXALASE FAMILY PROTEIN"/>
    <property type="match status" value="1"/>
</dbReference>
<gene>
    <name evidence="2" type="ORF">ACFFGE_03880</name>
</gene>
<dbReference type="InterPro" id="IPR037523">
    <property type="entry name" value="VOC_core"/>
</dbReference>
<keyword evidence="3" id="KW-1185">Reference proteome</keyword>
<comment type="caution">
    <text evidence="2">The sequence shown here is derived from an EMBL/GenBank/DDBJ whole genome shotgun (WGS) entry which is preliminary data.</text>
</comment>
<dbReference type="RefSeq" id="WP_376834478.1">
    <property type="nucleotide sequence ID" value="NZ_JBHLSW010000003.1"/>
</dbReference>
<dbReference type="SUPFAM" id="SSF54593">
    <property type="entry name" value="Glyoxalase/Bleomycin resistance protein/Dihydroxybiphenyl dioxygenase"/>
    <property type="match status" value="1"/>
</dbReference>
<organism evidence="2 3">
    <name type="scientific">Brevundimonas balnearis</name>
    <dbReference type="NCBI Taxonomy" id="1572858"/>
    <lineage>
        <taxon>Bacteria</taxon>
        <taxon>Pseudomonadati</taxon>
        <taxon>Pseudomonadota</taxon>
        <taxon>Alphaproteobacteria</taxon>
        <taxon>Caulobacterales</taxon>
        <taxon>Caulobacteraceae</taxon>
        <taxon>Brevundimonas</taxon>
    </lineage>
</organism>
<accession>A0ABV6R2Z0</accession>
<dbReference type="InterPro" id="IPR052164">
    <property type="entry name" value="Anthracycline_SecMetBiosynth"/>
</dbReference>